<feature type="region of interest" description="Disordered" evidence="1">
    <location>
        <begin position="1"/>
        <end position="38"/>
    </location>
</feature>
<reference evidence="2 3" key="1">
    <citation type="journal article" date="2023" name="Sci. Data">
        <title>Genome assembly of the Korean intertidal mud-creeper Batillaria attramentaria.</title>
        <authorList>
            <person name="Patra A.K."/>
            <person name="Ho P.T."/>
            <person name="Jun S."/>
            <person name="Lee S.J."/>
            <person name="Kim Y."/>
            <person name="Won Y.J."/>
        </authorList>
    </citation>
    <scope>NUCLEOTIDE SEQUENCE [LARGE SCALE GENOMIC DNA]</scope>
    <source>
        <strain evidence="2">Wonlab-2016</strain>
    </source>
</reference>
<comment type="caution">
    <text evidence="2">The sequence shown here is derived from an EMBL/GenBank/DDBJ whole genome shotgun (WGS) entry which is preliminary data.</text>
</comment>
<feature type="non-terminal residue" evidence="2">
    <location>
        <position position="73"/>
    </location>
</feature>
<gene>
    <name evidence="2" type="ORF">BaRGS_00017534</name>
</gene>
<sequence length="73" mass="8185">RQKNKPVDVISKLSETIGSPRPRKGRKLMRRATTDGKTSFKRRDDLWKKAGGLFCQKPFEMGVGALNGPKTLV</sequence>
<protein>
    <submittedName>
        <fullName evidence="2">Uncharacterized protein</fullName>
    </submittedName>
</protein>
<dbReference type="Proteomes" id="UP001519460">
    <property type="component" value="Unassembled WGS sequence"/>
</dbReference>
<accession>A0ABD0KVS8</accession>
<evidence type="ECO:0000313" key="3">
    <source>
        <dbReference type="Proteomes" id="UP001519460"/>
    </source>
</evidence>
<proteinExistence type="predicted"/>
<feature type="non-terminal residue" evidence="2">
    <location>
        <position position="1"/>
    </location>
</feature>
<evidence type="ECO:0000256" key="1">
    <source>
        <dbReference type="SAM" id="MobiDB-lite"/>
    </source>
</evidence>
<organism evidence="2 3">
    <name type="scientific">Batillaria attramentaria</name>
    <dbReference type="NCBI Taxonomy" id="370345"/>
    <lineage>
        <taxon>Eukaryota</taxon>
        <taxon>Metazoa</taxon>
        <taxon>Spiralia</taxon>
        <taxon>Lophotrochozoa</taxon>
        <taxon>Mollusca</taxon>
        <taxon>Gastropoda</taxon>
        <taxon>Caenogastropoda</taxon>
        <taxon>Sorbeoconcha</taxon>
        <taxon>Cerithioidea</taxon>
        <taxon>Batillariidae</taxon>
        <taxon>Batillaria</taxon>
    </lineage>
</organism>
<feature type="compositionally biased region" description="Basic residues" evidence="1">
    <location>
        <begin position="21"/>
        <end position="30"/>
    </location>
</feature>
<evidence type="ECO:0000313" key="2">
    <source>
        <dbReference type="EMBL" id="KAK7491263.1"/>
    </source>
</evidence>
<dbReference type="AlphaFoldDB" id="A0ABD0KVS8"/>
<dbReference type="EMBL" id="JACVVK020000117">
    <property type="protein sequence ID" value="KAK7491263.1"/>
    <property type="molecule type" value="Genomic_DNA"/>
</dbReference>
<keyword evidence="3" id="KW-1185">Reference proteome</keyword>
<name>A0ABD0KVS8_9CAEN</name>